<organism evidence="1 2">
    <name type="scientific">Acidilutibacter cellobiosedens</name>
    <dbReference type="NCBI Taxonomy" id="2507161"/>
    <lineage>
        <taxon>Bacteria</taxon>
        <taxon>Bacillati</taxon>
        <taxon>Bacillota</taxon>
        <taxon>Tissierellia</taxon>
        <taxon>Tissierellales</taxon>
        <taxon>Acidilutibacteraceae</taxon>
        <taxon>Acidilutibacter</taxon>
    </lineage>
</organism>
<evidence type="ECO:0000313" key="2">
    <source>
        <dbReference type="Proteomes" id="UP000287969"/>
    </source>
</evidence>
<dbReference type="OrthoDB" id="9776689at2"/>
<dbReference type="AlphaFoldDB" id="A0A410QBS7"/>
<proteinExistence type="predicted"/>
<sequence length="147" mass="17443">MYSLKYKGHQWLKSTFPNIEISSDYNPWFGGIQTLPEDWDFNSKPVLKEKIKTDFIEISDSCGNIWHGINSRLLIKEYNEFKGLEINEYFLMLPKVPVLCHVIEVSQDMKIFMKNRAFITKTFFNLNNDLTKSYVVAENEEHDFIKY</sequence>
<name>A0A410QBS7_9FIRM</name>
<dbReference type="EMBL" id="CP035282">
    <property type="protein sequence ID" value="QAT61455.1"/>
    <property type="molecule type" value="Genomic_DNA"/>
</dbReference>
<protein>
    <submittedName>
        <fullName evidence="1">Uncharacterized protein</fullName>
    </submittedName>
</protein>
<dbReference type="KEGG" id="spoa:EQM13_07615"/>
<keyword evidence="2" id="KW-1185">Reference proteome</keyword>
<reference evidence="2" key="1">
    <citation type="submission" date="2019-01" db="EMBL/GenBank/DDBJ databases">
        <title>Draft genomes of a novel of Sporanaerobacter strains.</title>
        <authorList>
            <person name="Ma S."/>
        </authorList>
    </citation>
    <scope>NUCLEOTIDE SEQUENCE [LARGE SCALE GENOMIC DNA]</scope>
    <source>
        <strain evidence="2">NJN-17</strain>
    </source>
</reference>
<accession>A0A410QBS7</accession>
<gene>
    <name evidence="1" type="ORF">EQM13_07615</name>
</gene>
<dbReference type="RefSeq" id="WP_114219648.1">
    <property type="nucleotide sequence ID" value="NZ_CP035282.1"/>
</dbReference>
<evidence type="ECO:0000313" key="1">
    <source>
        <dbReference type="EMBL" id="QAT61455.1"/>
    </source>
</evidence>
<dbReference type="Proteomes" id="UP000287969">
    <property type="component" value="Chromosome"/>
</dbReference>